<proteinExistence type="predicted"/>
<feature type="region of interest" description="Disordered" evidence="1">
    <location>
        <begin position="65"/>
        <end position="103"/>
    </location>
</feature>
<dbReference type="Pfam" id="PF24293">
    <property type="entry name" value="TPR_Edg1"/>
    <property type="match status" value="1"/>
</dbReference>
<dbReference type="WBParaSite" id="ASIM_0001933601-mRNA-1">
    <property type="protein sequence ID" value="ASIM_0001933601-mRNA-1"/>
    <property type="gene ID" value="ASIM_0001933601"/>
</dbReference>
<sequence length="264" mass="30057">LPAVVELKLELNKVERSNSTQQIPLITLALRELVLSRSVWLENAETSSCFIYLIQSLVKERYAQVKPNREEQSKRNESADNKEEQQSQEHEEGTTDKSTQDKSSKKYGEVLDCAVLNSSELLMDLILPWMFASNGAEIALDLLARILADYETKRTPIEWNIEIREDDPQRANLYERFPVALCIKLLVDIVCHYGNDDDGNGGDKNATKRDRNESNALVVQSLALKCLANLGEKLKRSFFRSFFSELFADFAICEFLGDFCCGQF</sequence>
<feature type="domain" description="Edg1 TPR repeats region" evidence="2">
    <location>
        <begin position="3"/>
        <end position="193"/>
    </location>
</feature>
<evidence type="ECO:0000313" key="3">
    <source>
        <dbReference type="WBParaSite" id="ASIM_0001933601-mRNA-1"/>
    </source>
</evidence>
<dbReference type="InterPro" id="IPR056581">
    <property type="entry name" value="TPR_Edg1"/>
</dbReference>
<dbReference type="AlphaFoldDB" id="A0A0M3KED0"/>
<accession>A0A0M3KED0</accession>
<organism evidence="3">
    <name type="scientific">Anisakis simplex</name>
    <name type="common">Herring worm</name>
    <dbReference type="NCBI Taxonomy" id="6269"/>
    <lineage>
        <taxon>Eukaryota</taxon>
        <taxon>Metazoa</taxon>
        <taxon>Ecdysozoa</taxon>
        <taxon>Nematoda</taxon>
        <taxon>Chromadorea</taxon>
        <taxon>Rhabditida</taxon>
        <taxon>Spirurina</taxon>
        <taxon>Ascaridomorpha</taxon>
        <taxon>Ascaridoidea</taxon>
        <taxon>Anisakidae</taxon>
        <taxon>Anisakis</taxon>
        <taxon>Anisakis simplex complex</taxon>
    </lineage>
</organism>
<reference evidence="3" key="1">
    <citation type="submission" date="2017-02" db="UniProtKB">
        <authorList>
            <consortium name="WormBaseParasite"/>
        </authorList>
    </citation>
    <scope>IDENTIFICATION</scope>
</reference>
<protein>
    <submittedName>
        <fullName evidence="3">HEAT repeat-containing protein 1</fullName>
    </submittedName>
</protein>
<evidence type="ECO:0000256" key="1">
    <source>
        <dbReference type="SAM" id="MobiDB-lite"/>
    </source>
</evidence>
<name>A0A0M3KED0_ANISI</name>
<evidence type="ECO:0000259" key="2">
    <source>
        <dbReference type="Pfam" id="PF24293"/>
    </source>
</evidence>